<evidence type="ECO:0000313" key="2">
    <source>
        <dbReference type="EMBL" id="KZC06281.1"/>
    </source>
</evidence>
<dbReference type="Proteomes" id="UP000076502">
    <property type="component" value="Unassembled WGS sequence"/>
</dbReference>
<dbReference type="STRING" id="178035.A0A154P335"/>
<dbReference type="PANTHER" id="PTHR12242:SF49">
    <property type="entry name" value="HEADBUTT, ISOFORM E"/>
    <property type="match status" value="1"/>
</dbReference>
<keyword evidence="1" id="KW-0472">Membrane</keyword>
<reference evidence="2 3" key="1">
    <citation type="submission" date="2015-07" db="EMBL/GenBank/DDBJ databases">
        <title>The genome of Dufourea novaeangliae.</title>
        <authorList>
            <person name="Pan H."/>
            <person name="Kapheim K."/>
        </authorList>
    </citation>
    <scope>NUCLEOTIDE SEQUENCE [LARGE SCALE GENOMIC DNA]</scope>
    <source>
        <strain evidence="2">0120121106</strain>
        <tissue evidence="2">Whole body</tissue>
    </source>
</reference>
<dbReference type="OrthoDB" id="419711at2759"/>
<feature type="transmembrane region" description="Helical" evidence="1">
    <location>
        <begin position="199"/>
        <end position="218"/>
    </location>
</feature>
<dbReference type="Pfam" id="PF21534">
    <property type="entry name" value="Rost"/>
    <property type="match status" value="1"/>
</dbReference>
<dbReference type="GO" id="GO:0016020">
    <property type="term" value="C:membrane"/>
    <property type="evidence" value="ECO:0007669"/>
    <property type="project" value="TreeGrafter"/>
</dbReference>
<dbReference type="AlphaFoldDB" id="A0A154P335"/>
<dbReference type="OMA" id="IIVQFCD"/>
<sequence length="320" mass="37483">MPPECEEIEGREAPEKISCLDGRIKDHLRFATNATLCGRRVMVNKIWCQDLARKWFYRKEEPPHARLLTEPKCQKHVANWYLIYRGLIFMAWAVIVVCSIFEFGSFNPMVMYDKWPIYLTNWDLALGLGQASLGLFLVSRRWKLQKLADFDPGYLVLGITERIYWFLFVVTMNIAIVVTITYWCSVYDPKIHHLDPLNVMLHICNSILMFVDFCVTSIPFRLRNFWWCLTIAFLYVMFSLVYYTAGGLDRFGYHYIYKILDWKKPLQATLVCVGEAIFISILYSIMCLLEKVKHRVYGKIGGRSFDLTQSSIVDKRADIV</sequence>
<evidence type="ECO:0000313" key="3">
    <source>
        <dbReference type="Proteomes" id="UP000076502"/>
    </source>
</evidence>
<gene>
    <name evidence="2" type="ORF">WN55_10190</name>
</gene>
<keyword evidence="3" id="KW-1185">Reference proteome</keyword>
<dbReference type="PANTHER" id="PTHR12242">
    <property type="entry name" value="OS02G0130600 PROTEIN-RELATED"/>
    <property type="match status" value="1"/>
</dbReference>
<keyword evidence="1" id="KW-0812">Transmembrane</keyword>
<evidence type="ECO:0000256" key="1">
    <source>
        <dbReference type="SAM" id="Phobius"/>
    </source>
</evidence>
<feature type="transmembrane region" description="Helical" evidence="1">
    <location>
        <begin position="124"/>
        <end position="142"/>
    </location>
</feature>
<feature type="transmembrane region" description="Helical" evidence="1">
    <location>
        <begin position="225"/>
        <end position="245"/>
    </location>
</feature>
<dbReference type="InterPro" id="IPR049352">
    <property type="entry name" value="Rost"/>
</dbReference>
<feature type="transmembrane region" description="Helical" evidence="1">
    <location>
        <begin position="265"/>
        <end position="289"/>
    </location>
</feature>
<keyword evidence="1" id="KW-1133">Transmembrane helix</keyword>
<accession>A0A154P335</accession>
<protein>
    <submittedName>
        <fullName evidence="2">Protein rolling stone</fullName>
    </submittedName>
</protein>
<proteinExistence type="predicted"/>
<feature type="transmembrane region" description="Helical" evidence="1">
    <location>
        <begin position="82"/>
        <end position="104"/>
    </location>
</feature>
<organism evidence="2 3">
    <name type="scientific">Dufourea novaeangliae</name>
    <name type="common">Sweat bee</name>
    <dbReference type="NCBI Taxonomy" id="178035"/>
    <lineage>
        <taxon>Eukaryota</taxon>
        <taxon>Metazoa</taxon>
        <taxon>Ecdysozoa</taxon>
        <taxon>Arthropoda</taxon>
        <taxon>Hexapoda</taxon>
        <taxon>Insecta</taxon>
        <taxon>Pterygota</taxon>
        <taxon>Neoptera</taxon>
        <taxon>Endopterygota</taxon>
        <taxon>Hymenoptera</taxon>
        <taxon>Apocrita</taxon>
        <taxon>Aculeata</taxon>
        <taxon>Apoidea</taxon>
        <taxon>Anthophila</taxon>
        <taxon>Halictidae</taxon>
        <taxon>Rophitinae</taxon>
        <taxon>Dufourea</taxon>
    </lineage>
</organism>
<feature type="transmembrane region" description="Helical" evidence="1">
    <location>
        <begin position="163"/>
        <end position="183"/>
    </location>
</feature>
<dbReference type="EMBL" id="KQ434809">
    <property type="protein sequence ID" value="KZC06281.1"/>
    <property type="molecule type" value="Genomic_DNA"/>
</dbReference>
<name>A0A154P335_DUFNO</name>